<evidence type="ECO:0000256" key="2">
    <source>
        <dbReference type="ARBA" id="ARBA00022801"/>
    </source>
</evidence>
<sequence>MAHAPTIDELVPPHSRDQLLDDPLGLLTAAVRVATSNPTATAREGQASLRHHIDEAMQGLSHLVGVAPTGSGKSLATLTAAFDAAILRDERTVISTDSLALMGQLQDKDVDTVQRASSQLHPDRDVTVAFLKGVSNYVDPAKTIATAQTLTRSTSVGFAQLADELDANRPLHGLDQYDRVTDHELLRALVIWALRQYASTTGPRTSGERHSCPIEHDAAMWETVSSPSSEADDGARYGVRSKAELAKDAAEAADIIITNHSILAVQAAHAIPVIIGSSRFGRIDHIIVDEAHTLPSHVRAQGSSKLSGPIIESISRQASRALGSPGGKFRQWADEGARVAAEVESALNSFTHGQRDGARRLGQNDDPFGRVGALVKQWAEVGSRMLANDSSSDVARSLKISAAADRLDTLLSALKAFSRHRTGWARWVDRAESRAGGTGAARSWSVANVAPINVGWMLNDNLWTAPDVDGDEGARYPLSVTAISATLPSNYPQQAGLAAQRRVYPTPFADAYARSALFIPSAVSPADLAALTSIFGANPRAKFDAGKHASWAVDHVVDLVRANGGKALVLAAKAADGRMYAERLRSELPHIQVHSQWDGGSPSRITTQWRDDEGSVLVGTKSLMTGVDAPGETCSLVIIDRVPRSPSNPIDDARVDDLNERLGDRWAADRFVYAVDAALLLDQASGRLVRATSDTGMVACLDPRLLKAPGGRPGPLTYPEPTRQVYMAGLYQFGVKIAAKADALEWLAGRK</sequence>
<evidence type="ECO:0000256" key="3">
    <source>
        <dbReference type="ARBA" id="ARBA00022840"/>
    </source>
</evidence>
<evidence type="ECO:0000313" key="7">
    <source>
        <dbReference type="Proteomes" id="UP000257479"/>
    </source>
</evidence>
<keyword evidence="1" id="KW-0547">Nucleotide-binding</keyword>
<dbReference type="PANTHER" id="PTHR11472">
    <property type="entry name" value="DNA REPAIR DEAD HELICASE RAD3/XP-D SUBFAMILY MEMBER"/>
    <property type="match status" value="1"/>
</dbReference>
<evidence type="ECO:0000259" key="5">
    <source>
        <dbReference type="PROSITE" id="PS51193"/>
    </source>
</evidence>
<dbReference type="PANTHER" id="PTHR11472:SF34">
    <property type="entry name" value="REGULATOR OF TELOMERE ELONGATION HELICASE 1"/>
    <property type="match status" value="1"/>
</dbReference>
<dbReference type="SUPFAM" id="SSF52540">
    <property type="entry name" value="P-loop containing nucleoside triphosphate hydrolases"/>
    <property type="match status" value="1"/>
</dbReference>
<name>A0A3C1KAK0_9MICO</name>
<dbReference type="AlphaFoldDB" id="A0A3C1KAK0"/>
<organism evidence="6 7">
    <name type="scientific">Microbacterium ginsengisoli</name>
    <dbReference type="NCBI Taxonomy" id="400772"/>
    <lineage>
        <taxon>Bacteria</taxon>
        <taxon>Bacillati</taxon>
        <taxon>Actinomycetota</taxon>
        <taxon>Actinomycetes</taxon>
        <taxon>Micrococcales</taxon>
        <taxon>Microbacteriaceae</taxon>
        <taxon>Microbacterium</taxon>
    </lineage>
</organism>
<protein>
    <recommendedName>
        <fullName evidence="5">Helicase ATP-binding domain-containing protein</fullName>
    </recommendedName>
</protein>
<dbReference type="Gene3D" id="3.40.50.300">
    <property type="entry name" value="P-loop containing nucleotide triphosphate hydrolases"/>
    <property type="match status" value="2"/>
</dbReference>
<dbReference type="GO" id="GO:0003678">
    <property type="term" value="F:DNA helicase activity"/>
    <property type="evidence" value="ECO:0007669"/>
    <property type="project" value="TreeGrafter"/>
</dbReference>
<dbReference type="GO" id="GO:0003676">
    <property type="term" value="F:nucleic acid binding"/>
    <property type="evidence" value="ECO:0007669"/>
    <property type="project" value="InterPro"/>
</dbReference>
<evidence type="ECO:0000256" key="1">
    <source>
        <dbReference type="ARBA" id="ARBA00022741"/>
    </source>
</evidence>
<dbReference type="SMART" id="SM00491">
    <property type="entry name" value="HELICc2"/>
    <property type="match status" value="1"/>
</dbReference>
<dbReference type="PROSITE" id="PS51193">
    <property type="entry name" value="HELICASE_ATP_BIND_2"/>
    <property type="match status" value="1"/>
</dbReference>
<dbReference type="Proteomes" id="UP000257479">
    <property type="component" value="Unassembled WGS sequence"/>
</dbReference>
<comment type="similarity">
    <text evidence="4">Belongs to the helicase family. DinG subfamily.</text>
</comment>
<gene>
    <name evidence="6" type="ORF">DCP95_02845</name>
</gene>
<dbReference type="GO" id="GO:0016818">
    <property type="term" value="F:hydrolase activity, acting on acid anhydrides, in phosphorus-containing anhydrides"/>
    <property type="evidence" value="ECO:0007669"/>
    <property type="project" value="InterPro"/>
</dbReference>
<dbReference type="InterPro" id="IPR027417">
    <property type="entry name" value="P-loop_NTPase"/>
</dbReference>
<evidence type="ECO:0000313" key="6">
    <source>
        <dbReference type="EMBL" id="HAN23493.1"/>
    </source>
</evidence>
<dbReference type="Pfam" id="PF13307">
    <property type="entry name" value="Helicase_C_2"/>
    <property type="match status" value="1"/>
</dbReference>
<accession>A0A3C1KAK0</accession>
<evidence type="ECO:0000256" key="4">
    <source>
        <dbReference type="ARBA" id="ARBA00038058"/>
    </source>
</evidence>
<dbReference type="InterPro" id="IPR006555">
    <property type="entry name" value="ATP-dep_Helicase_C"/>
</dbReference>
<comment type="caution">
    <text evidence="6">The sequence shown here is derived from an EMBL/GenBank/DDBJ whole genome shotgun (WGS) entry which is preliminary data.</text>
</comment>
<dbReference type="InterPro" id="IPR045028">
    <property type="entry name" value="DinG/Rad3-like"/>
</dbReference>
<dbReference type="GO" id="GO:0005524">
    <property type="term" value="F:ATP binding"/>
    <property type="evidence" value="ECO:0007669"/>
    <property type="project" value="UniProtKB-KW"/>
</dbReference>
<proteinExistence type="inferred from homology"/>
<reference evidence="6 7" key="1">
    <citation type="journal article" date="2018" name="Nat. Biotechnol.">
        <title>A standardized bacterial taxonomy based on genome phylogeny substantially revises the tree of life.</title>
        <authorList>
            <person name="Parks D.H."/>
            <person name="Chuvochina M."/>
            <person name="Waite D.W."/>
            <person name="Rinke C."/>
            <person name="Skarshewski A."/>
            <person name="Chaumeil P.A."/>
            <person name="Hugenholtz P."/>
        </authorList>
    </citation>
    <scope>NUCLEOTIDE SEQUENCE [LARGE SCALE GENOMIC DNA]</scope>
    <source>
        <strain evidence="6">UBA9152</strain>
    </source>
</reference>
<keyword evidence="2" id="KW-0378">Hydrolase</keyword>
<dbReference type="EMBL" id="DMNG01000045">
    <property type="protein sequence ID" value="HAN23493.1"/>
    <property type="molecule type" value="Genomic_DNA"/>
</dbReference>
<dbReference type="GO" id="GO:0006139">
    <property type="term" value="P:nucleobase-containing compound metabolic process"/>
    <property type="evidence" value="ECO:0007669"/>
    <property type="project" value="InterPro"/>
</dbReference>
<dbReference type="InterPro" id="IPR014013">
    <property type="entry name" value="Helic_SF1/SF2_ATP-bd_DinG/Rad3"/>
</dbReference>
<keyword evidence="3" id="KW-0067">ATP-binding</keyword>
<feature type="domain" description="Helicase ATP-binding" evidence="5">
    <location>
        <begin position="32"/>
        <end position="347"/>
    </location>
</feature>